<evidence type="ECO:0000256" key="3">
    <source>
        <dbReference type="SAM" id="SignalP"/>
    </source>
</evidence>
<feature type="domain" description="DUF4352" evidence="4">
    <location>
        <begin position="64"/>
        <end position="162"/>
    </location>
</feature>
<dbReference type="InterPro" id="IPR029050">
    <property type="entry name" value="Immunoprotect_excell_Ig-like"/>
</dbReference>
<evidence type="ECO:0000256" key="2">
    <source>
        <dbReference type="SAM" id="MobiDB-lite"/>
    </source>
</evidence>
<dbReference type="EMBL" id="CAGS01000312">
    <property type="protein sequence ID" value="CCF84698.1"/>
    <property type="molecule type" value="Genomic_DNA"/>
</dbReference>
<sequence>MPLLLLLAFAILASGCQGFTTRGSVPESKTGPSSLSRQTNPVHSVLRDGASGQLHQATDQIHEVHILAITDNAQSSIEHEKPGNDRKYWSARIGIKNAGESEIRTGIWTLTGSDGATYPRTVALGIGSDYQDHVPIQPGATIEGTIAFEIPKDVTPKQVQYRVDHLNEIDLYFDAQ</sequence>
<dbReference type="InterPro" id="IPR029051">
    <property type="entry name" value="DUF4352"/>
</dbReference>
<gene>
    <name evidence="5" type="ORF">NITHO_380004</name>
</gene>
<dbReference type="Pfam" id="PF11611">
    <property type="entry name" value="DUF4352"/>
    <property type="match status" value="1"/>
</dbReference>
<evidence type="ECO:0000313" key="6">
    <source>
        <dbReference type="Proteomes" id="UP000004221"/>
    </source>
</evidence>
<evidence type="ECO:0000259" key="4">
    <source>
        <dbReference type="Pfam" id="PF11611"/>
    </source>
</evidence>
<dbReference type="AlphaFoldDB" id="I4EJ36"/>
<dbReference type="Proteomes" id="UP000004221">
    <property type="component" value="Unassembled WGS sequence"/>
</dbReference>
<name>I4EJ36_9BACT</name>
<keyword evidence="1 3" id="KW-0732">Signal</keyword>
<organism evidence="5 6">
    <name type="scientific">Nitrolancea hollandica Lb</name>
    <dbReference type="NCBI Taxonomy" id="1129897"/>
    <lineage>
        <taxon>Bacteria</taxon>
        <taxon>Pseudomonadati</taxon>
        <taxon>Thermomicrobiota</taxon>
        <taxon>Thermomicrobia</taxon>
        <taxon>Sphaerobacterales</taxon>
        <taxon>Sphaerobacterineae</taxon>
        <taxon>Sphaerobacteraceae</taxon>
        <taxon>Nitrolancea</taxon>
    </lineage>
</organism>
<feature type="signal peptide" evidence="3">
    <location>
        <begin position="1"/>
        <end position="18"/>
    </location>
</feature>
<feature type="chain" id="PRO_5003689209" description="DUF4352 domain-containing protein" evidence="3">
    <location>
        <begin position="19"/>
        <end position="176"/>
    </location>
</feature>
<comment type="caution">
    <text evidence="5">The sequence shown here is derived from an EMBL/GenBank/DDBJ whole genome shotgun (WGS) entry which is preliminary data.</text>
</comment>
<reference evidence="5 6" key="1">
    <citation type="journal article" date="2012" name="ISME J.">
        <title>Nitrification expanded: discovery, physiology and genomics of a nitrite-oxidizing bacterium from the phylum Chloroflexi.</title>
        <authorList>
            <person name="Sorokin D.Y."/>
            <person name="Lucker S."/>
            <person name="Vejmelkova D."/>
            <person name="Kostrikina N.A."/>
            <person name="Kleerebezem R."/>
            <person name="Rijpstra W.I."/>
            <person name="Damste J.S."/>
            <person name="Le Paslier D."/>
            <person name="Muyzer G."/>
            <person name="Wagner M."/>
            <person name="van Loosdrecht M.C."/>
            <person name="Daims H."/>
        </authorList>
    </citation>
    <scope>NUCLEOTIDE SEQUENCE [LARGE SCALE GENOMIC DNA]</scope>
    <source>
        <strain evidence="6">none</strain>
    </source>
</reference>
<protein>
    <recommendedName>
        <fullName evidence="4">DUF4352 domain-containing protein</fullName>
    </recommendedName>
</protein>
<evidence type="ECO:0000256" key="1">
    <source>
        <dbReference type="ARBA" id="ARBA00022729"/>
    </source>
</evidence>
<feature type="compositionally biased region" description="Polar residues" evidence="2">
    <location>
        <begin position="30"/>
        <end position="41"/>
    </location>
</feature>
<evidence type="ECO:0000313" key="5">
    <source>
        <dbReference type="EMBL" id="CCF84698.1"/>
    </source>
</evidence>
<dbReference type="Gene3D" id="2.60.40.1240">
    <property type="match status" value="1"/>
</dbReference>
<proteinExistence type="predicted"/>
<feature type="region of interest" description="Disordered" evidence="2">
    <location>
        <begin position="21"/>
        <end position="41"/>
    </location>
</feature>
<accession>I4EJ36</accession>
<dbReference type="RefSeq" id="WP_008479050.1">
    <property type="nucleotide sequence ID" value="NZ_CAGS01000312.1"/>
</dbReference>
<keyword evidence="6" id="KW-1185">Reference proteome</keyword>